<evidence type="ECO:0000259" key="3">
    <source>
        <dbReference type="Pfam" id="PF00535"/>
    </source>
</evidence>
<feature type="transmembrane region" description="Helical" evidence="2">
    <location>
        <begin position="791"/>
        <end position="815"/>
    </location>
</feature>
<evidence type="ECO:0000256" key="1">
    <source>
        <dbReference type="SAM" id="MobiDB-lite"/>
    </source>
</evidence>
<keyword evidence="2" id="KW-1133">Transmembrane helix</keyword>
<feature type="region of interest" description="Disordered" evidence="1">
    <location>
        <begin position="1099"/>
        <end position="1121"/>
    </location>
</feature>
<evidence type="ECO:0000256" key="2">
    <source>
        <dbReference type="SAM" id="Phobius"/>
    </source>
</evidence>
<protein>
    <submittedName>
        <fullName evidence="4">GT2 family glycosyltransferase</fullName>
    </submittedName>
</protein>
<dbReference type="Proteomes" id="UP000320876">
    <property type="component" value="Unassembled WGS sequence"/>
</dbReference>
<dbReference type="EMBL" id="VFML01000001">
    <property type="protein sequence ID" value="TQJ02566.1"/>
    <property type="molecule type" value="Genomic_DNA"/>
</dbReference>
<feature type="transmembrane region" description="Helical" evidence="2">
    <location>
        <begin position="469"/>
        <end position="492"/>
    </location>
</feature>
<sequence length="1121" mass="114360">MTAPRVSAPATPRTAPVLAILVCHNGAAWLPLALSALRRSEVRPRHVLAVDTGSGDRTAAILADAADPVGAAGERVLSGVLTLAEDTGFAAAVAEAVAHAGERWGDPGTWIWLLHDDCAPEPDCLGTLLNAAEAAPSAGVLGPLAVGWTDPRLIVEAGLSLDASGHRQHAVPRDHQQSTEVLAVPSAGSLVRREQWERLGGFDTGLPLLREDIDFGWRVNSAGSLVLSVPLARLRHARAASTGERQAHAVPGSLLLADRAHGLRTFLANCAPVSFLLGLPRLVLLSLLRGLGFALLRQFGRARAEFAAVRYLTGGHAGLRAARARRRAARSRLTGSVRGLLTSRFARLRNLLRGGMLHLVRRRVASEAALGRLPEAVPDSSDPSAWVPPEAARSESRATRPVGPEALPAGATRALGSRARGLRKPHDILAVALPEQEAERAEGERRARPSPGDQREPELVFVEVDRRRILAATIFAPPVVLLLVLTALGLVLNGSRLGLDLAGGRLLPVGGLDQLWSTYLASWHPVGGGTAAAAPATLAVLGTLGAVFLPLGGPPALVALLLLGHLPLAALVAYAATSGIRAHRWVRAAVAAAYALLPAGTAGVAQGRLGLVVAHILLPAVLAGLAAVLTRADRRWLSVAVLTALGLAVLGAFSPQAHALALVALVAGFVLLPSAGGLGRRISAVAIVVLLPLALLLPWLPALLTRPAPLLHGLGGTGSRPPDAADLLGLDPGGPGALPTGVAVLVAALVALVVRPSRAAGPGLAVLLLGIGGVVALRLIAVPPVHGGAAAVGYTGVPLLVAGAGLLWVVLAACAHRADAPAVPAALPRLGAAGGVLVLLTLAAGGVLAAAGPLRAGGGVSLASSLTRELSGTGRSVLVLGAPGEPVRQVGGRLPRFGDDELVPVAGTSQRLATWQRDLLSGSREAVTSAAAAGVLFLVLPPGEDGAPLRRAAPDLIAGAPETGDGRKVLRLSPAGGQVTLISPQEAKRAVGGQAPTGQLAGGTAVVPVEAELPDVRVRVSDGPAGRLLVLAAESEPGWRATVNGDRVPIVRAWGHQVAVAVPARASEVVVDHPSVLRDLLLLGQIAAVLFTALTAIPGRREPAQPPSTQPPSMTSGSTPR</sequence>
<keyword evidence="2" id="KW-0812">Transmembrane</keyword>
<dbReference type="Pfam" id="PF00535">
    <property type="entry name" value="Glycos_transf_2"/>
    <property type="match status" value="1"/>
</dbReference>
<reference evidence="4 5" key="1">
    <citation type="submission" date="2019-06" db="EMBL/GenBank/DDBJ databases">
        <title>Sequencing the genomes of 1000 actinobacteria strains.</title>
        <authorList>
            <person name="Klenk H.-P."/>
        </authorList>
    </citation>
    <scope>NUCLEOTIDE SEQUENCE [LARGE SCALE GENOMIC DNA]</scope>
    <source>
        <strain evidence="4 5">DSM 45679</strain>
    </source>
</reference>
<feature type="transmembrane region" description="Helical" evidence="2">
    <location>
        <begin position="611"/>
        <end position="629"/>
    </location>
</feature>
<feature type="transmembrane region" description="Helical" evidence="2">
    <location>
        <begin position="636"/>
        <end position="653"/>
    </location>
</feature>
<keyword evidence="4" id="KW-0808">Transferase</keyword>
<dbReference type="RefSeq" id="WP_246076354.1">
    <property type="nucleotide sequence ID" value="NZ_VFML01000001.1"/>
</dbReference>
<feature type="transmembrane region" description="Helical" evidence="2">
    <location>
        <begin position="736"/>
        <end position="754"/>
    </location>
</feature>
<name>A0A542DHQ4_AMYCI</name>
<feature type="transmembrane region" description="Helical" evidence="2">
    <location>
        <begin position="556"/>
        <end position="576"/>
    </location>
</feature>
<dbReference type="InterPro" id="IPR050834">
    <property type="entry name" value="Glycosyltransf_2"/>
</dbReference>
<evidence type="ECO:0000313" key="4">
    <source>
        <dbReference type="EMBL" id="TQJ02566.1"/>
    </source>
</evidence>
<dbReference type="InterPro" id="IPR029044">
    <property type="entry name" value="Nucleotide-diphossugar_trans"/>
</dbReference>
<feature type="transmembrane region" description="Helical" evidence="2">
    <location>
        <begin position="588"/>
        <end position="605"/>
    </location>
</feature>
<keyword evidence="5" id="KW-1185">Reference proteome</keyword>
<dbReference type="SUPFAM" id="SSF53448">
    <property type="entry name" value="Nucleotide-diphospho-sugar transferases"/>
    <property type="match status" value="1"/>
</dbReference>
<dbReference type="InterPro" id="IPR001173">
    <property type="entry name" value="Glyco_trans_2-like"/>
</dbReference>
<feature type="region of interest" description="Disordered" evidence="1">
    <location>
        <begin position="374"/>
        <end position="420"/>
    </location>
</feature>
<keyword evidence="2" id="KW-0472">Membrane</keyword>
<gene>
    <name evidence="4" type="ORF">FB471_2298</name>
</gene>
<accession>A0A542DHQ4</accession>
<feature type="region of interest" description="Disordered" evidence="1">
    <location>
        <begin position="433"/>
        <end position="454"/>
    </location>
</feature>
<comment type="caution">
    <text evidence="4">The sequence shown here is derived from an EMBL/GenBank/DDBJ whole genome shotgun (WGS) entry which is preliminary data.</text>
</comment>
<organism evidence="4 5">
    <name type="scientific">Amycolatopsis cihanbeyliensis</name>
    <dbReference type="NCBI Taxonomy" id="1128664"/>
    <lineage>
        <taxon>Bacteria</taxon>
        <taxon>Bacillati</taxon>
        <taxon>Actinomycetota</taxon>
        <taxon>Actinomycetes</taxon>
        <taxon>Pseudonocardiales</taxon>
        <taxon>Pseudonocardiaceae</taxon>
        <taxon>Amycolatopsis</taxon>
    </lineage>
</organism>
<dbReference type="AlphaFoldDB" id="A0A542DHQ4"/>
<feature type="transmembrane region" description="Helical" evidence="2">
    <location>
        <begin position="827"/>
        <end position="851"/>
    </location>
</feature>
<feature type="compositionally biased region" description="Low complexity" evidence="1">
    <location>
        <begin position="1111"/>
        <end position="1121"/>
    </location>
</feature>
<feature type="domain" description="Glycosyltransferase 2-like" evidence="3">
    <location>
        <begin position="20"/>
        <end position="145"/>
    </location>
</feature>
<feature type="transmembrane region" description="Helical" evidence="2">
    <location>
        <begin position="766"/>
        <end position="785"/>
    </location>
</feature>
<feature type="compositionally biased region" description="Basic and acidic residues" evidence="1">
    <location>
        <begin position="437"/>
        <end position="454"/>
    </location>
</feature>
<dbReference type="GO" id="GO:0016740">
    <property type="term" value="F:transferase activity"/>
    <property type="evidence" value="ECO:0007669"/>
    <property type="project" value="UniProtKB-KW"/>
</dbReference>
<dbReference type="Gene3D" id="3.90.550.10">
    <property type="entry name" value="Spore Coat Polysaccharide Biosynthesis Protein SpsA, Chain A"/>
    <property type="match status" value="1"/>
</dbReference>
<dbReference type="PANTHER" id="PTHR43685:SF3">
    <property type="entry name" value="SLR2126 PROTEIN"/>
    <property type="match status" value="1"/>
</dbReference>
<dbReference type="PANTHER" id="PTHR43685">
    <property type="entry name" value="GLYCOSYLTRANSFERASE"/>
    <property type="match status" value="1"/>
</dbReference>
<proteinExistence type="predicted"/>
<feature type="transmembrane region" description="Helical" evidence="2">
    <location>
        <begin position="659"/>
        <end position="678"/>
    </location>
</feature>
<feature type="transmembrane region" description="Helical" evidence="2">
    <location>
        <begin position="685"/>
        <end position="704"/>
    </location>
</feature>
<evidence type="ECO:0000313" key="5">
    <source>
        <dbReference type="Proteomes" id="UP000320876"/>
    </source>
</evidence>